<accession>A0AA38WQN9</accession>
<dbReference type="EMBL" id="JARYMX010000003">
    <property type="protein sequence ID" value="KAJ9557856.1"/>
    <property type="molecule type" value="Genomic_DNA"/>
</dbReference>
<keyword evidence="2" id="KW-1185">Reference proteome</keyword>
<gene>
    <name evidence="1" type="ORF">OSB04_012470</name>
</gene>
<name>A0AA38WQN9_9ASTR</name>
<evidence type="ECO:0000313" key="2">
    <source>
        <dbReference type="Proteomes" id="UP001172457"/>
    </source>
</evidence>
<proteinExistence type="predicted"/>
<comment type="caution">
    <text evidence="1">The sequence shown here is derived from an EMBL/GenBank/DDBJ whole genome shotgun (WGS) entry which is preliminary data.</text>
</comment>
<protein>
    <submittedName>
        <fullName evidence="1">Uncharacterized protein</fullName>
    </submittedName>
</protein>
<organism evidence="1 2">
    <name type="scientific">Centaurea solstitialis</name>
    <name type="common">yellow star-thistle</name>
    <dbReference type="NCBI Taxonomy" id="347529"/>
    <lineage>
        <taxon>Eukaryota</taxon>
        <taxon>Viridiplantae</taxon>
        <taxon>Streptophyta</taxon>
        <taxon>Embryophyta</taxon>
        <taxon>Tracheophyta</taxon>
        <taxon>Spermatophyta</taxon>
        <taxon>Magnoliopsida</taxon>
        <taxon>eudicotyledons</taxon>
        <taxon>Gunneridae</taxon>
        <taxon>Pentapetalae</taxon>
        <taxon>asterids</taxon>
        <taxon>campanulids</taxon>
        <taxon>Asterales</taxon>
        <taxon>Asteraceae</taxon>
        <taxon>Carduoideae</taxon>
        <taxon>Cardueae</taxon>
        <taxon>Centaureinae</taxon>
        <taxon>Centaurea</taxon>
    </lineage>
</organism>
<evidence type="ECO:0000313" key="1">
    <source>
        <dbReference type="EMBL" id="KAJ9557856.1"/>
    </source>
</evidence>
<sequence>MIKDVVGMIFESPAQLKESMIDYGISNGYQLEFPVNDYKRLLVRCGKEETIVENDEGVVNKKTRKCPFRLWASRNTSADDIKSLPPKERQMPGRPTIKGKRGACEKEIKLFLAPKTAFLLSKTNNFLQKTDLQQIRQEEYSRRSRKLFLIHSRREGYGSRRKKKARAAARAKLSFSRSEASRRLGFDP</sequence>
<dbReference type="Proteomes" id="UP001172457">
    <property type="component" value="Chromosome 3"/>
</dbReference>
<dbReference type="AlphaFoldDB" id="A0AA38WQN9"/>
<reference evidence="1" key="1">
    <citation type="submission" date="2023-03" db="EMBL/GenBank/DDBJ databases">
        <title>Chromosome-scale reference genome and RAD-based genetic map of yellow starthistle (Centaurea solstitialis) reveal putative structural variation and QTLs associated with invader traits.</title>
        <authorList>
            <person name="Reatini B."/>
            <person name="Cang F.A."/>
            <person name="Jiang Q."/>
            <person name="Mckibben M.T.W."/>
            <person name="Barker M.S."/>
            <person name="Rieseberg L.H."/>
            <person name="Dlugosch K.M."/>
        </authorList>
    </citation>
    <scope>NUCLEOTIDE SEQUENCE</scope>
    <source>
        <strain evidence="1">CAN-66</strain>
        <tissue evidence="1">Leaf</tissue>
    </source>
</reference>